<dbReference type="InterPro" id="IPR019405">
    <property type="entry name" value="Lactonase_7-beta_prop"/>
</dbReference>
<dbReference type="PANTHER" id="PTHR30344:SF1">
    <property type="entry name" value="6-PHOSPHOGLUCONOLACTONASE"/>
    <property type="match status" value="1"/>
</dbReference>
<dbReference type="InterPro" id="IPR015943">
    <property type="entry name" value="WD40/YVTN_repeat-like_dom_sf"/>
</dbReference>
<dbReference type="Pfam" id="PF10282">
    <property type="entry name" value="Lactonase"/>
    <property type="match status" value="1"/>
</dbReference>
<gene>
    <name evidence="2" type="ORF">ACHAWO_007660</name>
</gene>
<dbReference type="Gene3D" id="2.130.10.10">
    <property type="entry name" value="YVTN repeat-like/Quinoprotein amine dehydrogenase"/>
    <property type="match status" value="1"/>
</dbReference>
<comment type="caution">
    <text evidence="2">The sequence shown here is derived from an EMBL/GenBank/DDBJ whole genome shotgun (WGS) entry which is preliminary data.</text>
</comment>
<evidence type="ECO:0008006" key="4">
    <source>
        <dbReference type="Google" id="ProtNLM"/>
    </source>
</evidence>
<dbReference type="PANTHER" id="PTHR30344">
    <property type="entry name" value="6-PHOSPHOGLUCONOLACTONASE-RELATED"/>
    <property type="match status" value="1"/>
</dbReference>
<feature type="non-terminal residue" evidence="2">
    <location>
        <position position="1"/>
    </location>
</feature>
<evidence type="ECO:0000256" key="1">
    <source>
        <dbReference type="ARBA" id="ARBA00005564"/>
    </source>
</evidence>
<keyword evidence="3" id="KW-1185">Reference proteome</keyword>
<dbReference type="SUPFAM" id="SSF75011">
    <property type="entry name" value="3-carboxy-cis,cis-mucoante lactonizing enzyme"/>
    <property type="match status" value="1"/>
</dbReference>
<dbReference type="Proteomes" id="UP001530400">
    <property type="component" value="Unassembled WGS sequence"/>
</dbReference>
<sequence>SRFWGGLFLISRPGPSPPPSPPSPSTSQRYPTTMGFKYIGFVGCYTKPGQADPFEASHGGIPHDRSRVGKGVLSIGVGSDGKLVHLNNGDPVIKADALPNPSYLSFNGHIGKEARLCVVSELEGGKWQPFSVCFDEKHSVVKLEAAGEKLGTGGSYPCHIIHAHSALGVDLLFISNYGEDQGVFSIVSTNPLLVEVKPNQVVFGAGSNGNFTRQQTSHAHSSCVAPSTSPKRSLDVCAVDLGSDSIIQFSLTQKSDVTTLGCNEIGRLAAPAGSGPRSLMFNPNKALSNVAVVSLEMTAQVWLIRRRPHDGCLEGLSTPVSILPENWPDDCTSESQFNRGRWASDAVWSPDGKYVYAAARLHDSISVFKLNYTIDTYRQPASPEGCPKSVNVEKLELVQRINTGGKTPRCLAVTECGEFLLVAHQHSHDVASFRRDLQDGTLTFINRLDANCAACVKLARSELVKL</sequence>
<dbReference type="EMBL" id="JALLPJ020000340">
    <property type="protein sequence ID" value="KAL3794886.1"/>
    <property type="molecule type" value="Genomic_DNA"/>
</dbReference>
<dbReference type="AlphaFoldDB" id="A0ABD3Q5K7"/>
<comment type="similarity">
    <text evidence="1">Belongs to the cycloisomerase 2 family.</text>
</comment>
<protein>
    <recommendedName>
        <fullName evidence="4">6-phosphogluconolactonase</fullName>
    </recommendedName>
</protein>
<proteinExistence type="inferred from homology"/>
<reference evidence="2 3" key="1">
    <citation type="submission" date="2024-10" db="EMBL/GenBank/DDBJ databases">
        <title>Updated reference genomes for cyclostephanoid diatoms.</title>
        <authorList>
            <person name="Roberts W.R."/>
            <person name="Alverson A.J."/>
        </authorList>
    </citation>
    <scope>NUCLEOTIDE SEQUENCE [LARGE SCALE GENOMIC DNA]</scope>
    <source>
        <strain evidence="2 3">AJA010-31</strain>
    </source>
</reference>
<organism evidence="2 3">
    <name type="scientific">Cyclotella atomus</name>
    <dbReference type="NCBI Taxonomy" id="382360"/>
    <lineage>
        <taxon>Eukaryota</taxon>
        <taxon>Sar</taxon>
        <taxon>Stramenopiles</taxon>
        <taxon>Ochrophyta</taxon>
        <taxon>Bacillariophyta</taxon>
        <taxon>Coscinodiscophyceae</taxon>
        <taxon>Thalassiosirophycidae</taxon>
        <taxon>Stephanodiscales</taxon>
        <taxon>Stephanodiscaceae</taxon>
        <taxon>Cyclotella</taxon>
    </lineage>
</organism>
<accession>A0ABD3Q5K7</accession>
<name>A0ABD3Q5K7_9STRA</name>
<evidence type="ECO:0000313" key="3">
    <source>
        <dbReference type="Proteomes" id="UP001530400"/>
    </source>
</evidence>
<dbReference type="InterPro" id="IPR050282">
    <property type="entry name" value="Cycloisomerase_2"/>
</dbReference>
<evidence type="ECO:0000313" key="2">
    <source>
        <dbReference type="EMBL" id="KAL3794886.1"/>
    </source>
</evidence>